<organism evidence="6 7">
    <name type="scientific">Minwuia thermotolerans</name>
    <dbReference type="NCBI Taxonomy" id="2056226"/>
    <lineage>
        <taxon>Bacteria</taxon>
        <taxon>Pseudomonadati</taxon>
        <taxon>Pseudomonadota</taxon>
        <taxon>Alphaproteobacteria</taxon>
        <taxon>Minwuiales</taxon>
        <taxon>Minwuiaceae</taxon>
        <taxon>Minwuia</taxon>
    </lineage>
</organism>
<evidence type="ECO:0000256" key="4">
    <source>
        <dbReference type="PROSITE-ProRule" id="PRU00335"/>
    </source>
</evidence>
<dbReference type="Gene3D" id="1.10.357.10">
    <property type="entry name" value="Tetracycline Repressor, domain 2"/>
    <property type="match status" value="1"/>
</dbReference>
<gene>
    <name evidence="6" type="ORF">CVT23_12875</name>
</gene>
<keyword evidence="1" id="KW-0805">Transcription regulation</keyword>
<sequence length="187" mass="20207">MRISREEAQRNRERIRKVSGELFRERGFDGVAVSDLMKAAGLTHGGFYNHFPSKSALAAAALEDAFRRMAAERAGARSLDELLRGYLAREAREAPARACPAPSLAAETARGAPEVRQAFAEGLEELIGTVERLLPENGDGEERRRRAAGIVARMAGAMMLSRAVPDEHPLADELLAAGWPEGRGDGG</sequence>
<keyword evidence="7" id="KW-1185">Reference proteome</keyword>
<keyword evidence="2 4" id="KW-0238">DNA-binding</keyword>
<accession>A0A2M9G0Q5</accession>
<proteinExistence type="predicted"/>
<dbReference type="OrthoDB" id="9798857at2"/>
<evidence type="ECO:0000256" key="2">
    <source>
        <dbReference type="ARBA" id="ARBA00023125"/>
    </source>
</evidence>
<name>A0A2M9G0Q5_9PROT</name>
<dbReference type="PRINTS" id="PR00455">
    <property type="entry name" value="HTHTETR"/>
</dbReference>
<dbReference type="Pfam" id="PF21993">
    <property type="entry name" value="TetR_C_13_2"/>
    <property type="match status" value="1"/>
</dbReference>
<dbReference type="EMBL" id="PHIG01000034">
    <property type="protein sequence ID" value="PJK29279.1"/>
    <property type="molecule type" value="Genomic_DNA"/>
</dbReference>
<dbReference type="InterPro" id="IPR009057">
    <property type="entry name" value="Homeodomain-like_sf"/>
</dbReference>
<dbReference type="PANTHER" id="PTHR47506:SF7">
    <property type="entry name" value="TRANSCRIPTIONAL REGULATORY PROTEIN"/>
    <property type="match status" value="1"/>
</dbReference>
<dbReference type="PROSITE" id="PS50977">
    <property type="entry name" value="HTH_TETR_2"/>
    <property type="match status" value="1"/>
</dbReference>
<dbReference type="SUPFAM" id="SSF48498">
    <property type="entry name" value="Tetracyclin repressor-like, C-terminal domain"/>
    <property type="match status" value="1"/>
</dbReference>
<dbReference type="GO" id="GO:0003677">
    <property type="term" value="F:DNA binding"/>
    <property type="evidence" value="ECO:0007669"/>
    <property type="project" value="UniProtKB-UniRule"/>
</dbReference>
<dbReference type="Pfam" id="PF00440">
    <property type="entry name" value="TetR_N"/>
    <property type="match status" value="1"/>
</dbReference>
<dbReference type="InterPro" id="IPR054156">
    <property type="entry name" value="YxaF_TetR_C"/>
</dbReference>
<dbReference type="PANTHER" id="PTHR47506">
    <property type="entry name" value="TRANSCRIPTIONAL REGULATORY PROTEIN"/>
    <property type="match status" value="1"/>
</dbReference>
<keyword evidence="3" id="KW-0804">Transcription</keyword>
<feature type="DNA-binding region" description="H-T-H motif" evidence="4">
    <location>
        <begin position="32"/>
        <end position="51"/>
    </location>
</feature>
<dbReference type="InterPro" id="IPR001647">
    <property type="entry name" value="HTH_TetR"/>
</dbReference>
<dbReference type="SUPFAM" id="SSF46689">
    <property type="entry name" value="Homeodomain-like"/>
    <property type="match status" value="1"/>
</dbReference>
<reference evidence="6 7" key="1">
    <citation type="submission" date="2017-11" db="EMBL/GenBank/DDBJ databases">
        <title>Draft genome sequence of Rhizobiales bacterium SY3-13.</title>
        <authorList>
            <person name="Sun C."/>
        </authorList>
    </citation>
    <scope>NUCLEOTIDE SEQUENCE [LARGE SCALE GENOMIC DNA]</scope>
    <source>
        <strain evidence="6 7">SY3-13</strain>
    </source>
</reference>
<dbReference type="InterPro" id="IPR036271">
    <property type="entry name" value="Tet_transcr_reg_TetR-rel_C_sf"/>
</dbReference>
<feature type="domain" description="HTH tetR-type" evidence="5">
    <location>
        <begin position="9"/>
        <end position="69"/>
    </location>
</feature>
<dbReference type="Gene3D" id="1.10.10.60">
    <property type="entry name" value="Homeodomain-like"/>
    <property type="match status" value="1"/>
</dbReference>
<evidence type="ECO:0000256" key="3">
    <source>
        <dbReference type="ARBA" id="ARBA00023163"/>
    </source>
</evidence>
<dbReference type="Proteomes" id="UP000229498">
    <property type="component" value="Unassembled WGS sequence"/>
</dbReference>
<evidence type="ECO:0000259" key="5">
    <source>
        <dbReference type="PROSITE" id="PS50977"/>
    </source>
</evidence>
<evidence type="ECO:0000313" key="6">
    <source>
        <dbReference type="EMBL" id="PJK29279.1"/>
    </source>
</evidence>
<dbReference type="AlphaFoldDB" id="A0A2M9G0Q5"/>
<protein>
    <submittedName>
        <fullName evidence="6">TetR family transcriptional regulator</fullName>
    </submittedName>
</protein>
<comment type="caution">
    <text evidence="6">The sequence shown here is derived from an EMBL/GenBank/DDBJ whole genome shotgun (WGS) entry which is preliminary data.</text>
</comment>
<evidence type="ECO:0000313" key="7">
    <source>
        <dbReference type="Proteomes" id="UP000229498"/>
    </source>
</evidence>
<evidence type="ECO:0000256" key="1">
    <source>
        <dbReference type="ARBA" id="ARBA00023015"/>
    </source>
</evidence>
<dbReference type="RefSeq" id="WP_109795902.1">
    <property type="nucleotide sequence ID" value="NZ_PHIG01000034.1"/>
</dbReference>